<name>A0A1S2Q4H5_9ACTN</name>
<organism evidence="1 2">
    <name type="scientific">Streptomyces monashensis</name>
    <dbReference type="NCBI Taxonomy" id="1678012"/>
    <lineage>
        <taxon>Bacteria</taxon>
        <taxon>Bacillati</taxon>
        <taxon>Actinomycetota</taxon>
        <taxon>Actinomycetes</taxon>
        <taxon>Kitasatosporales</taxon>
        <taxon>Streptomycetaceae</taxon>
        <taxon>Streptomyces</taxon>
    </lineage>
</organism>
<dbReference type="OrthoDB" id="4195992at2"/>
<keyword evidence="2" id="KW-1185">Reference proteome</keyword>
<evidence type="ECO:0000313" key="1">
    <source>
        <dbReference type="EMBL" id="OIK01039.1"/>
    </source>
</evidence>
<proteinExistence type="predicted"/>
<accession>A0A1S2Q4H5</accession>
<dbReference type="AlphaFoldDB" id="A0A1S2Q4H5"/>
<dbReference type="EMBL" id="MLYO01000046">
    <property type="protein sequence ID" value="OIK01039.1"/>
    <property type="molecule type" value="Genomic_DNA"/>
</dbReference>
<dbReference type="Proteomes" id="UP000179642">
    <property type="component" value="Unassembled WGS sequence"/>
</dbReference>
<reference evidence="1 2" key="1">
    <citation type="submission" date="2016-10" db="EMBL/GenBank/DDBJ databases">
        <title>Genome sequence of Streptomyces sp. MUSC 1.</title>
        <authorList>
            <person name="Lee L.-H."/>
            <person name="Ser H.-L."/>
            <person name="Law J.W.-F."/>
        </authorList>
    </citation>
    <scope>NUCLEOTIDE SEQUENCE [LARGE SCALE GENOMIC DNA]</scope>
    <source>
        <strain evidence="1 2">MUSC 1</strain>
    </source>
</reference>
<evidence type="ECO:0000313" key="2">
    <source>
        <dbReference type="Proteomes" id="UP000179642"/>
    </source>
</evidence>
<protein>
    <submittedName>
        <fullName evidence="1">Uncharacterized protein</fullName>
    </submittedName>
</protein>
<comment type="caution">
    <text evidence="1">The sequence shown here is derived from an EMBL/GenBank/DDBJ whole genome shotgun (WGS) entry which is preliminary data.</text>
</comment>
<sequence length="85" mass="9010">MTEHLGTAPERTFVSAAVAAGPTLTHRIWRTATQALILGPAVDNGPYGYLTHLRLSCSPLGSGPDLPSVGDEDALVSWITTHADW</sequence>
<gene>
    <name evidence="1" type="ORF">BIV23_26750</name>
</gene>